<dbReference type="Proteomes" id="UP001303046">
    <property type="component" value="Unassembled WGS sequence"/>
</dbReference>
<evidence type="ECO:0000259" key="4">
    <source>
        <dbReference type="PROSITE" id="PS50002"/>
    </source>
</evidence>
<evidence type="ECO:0008006" key="8">
    <source>
        <dbReference type="Google" id="ProtNLM"/>
    </source>
</evidence>
<sequence>MFSVQAQTDDNLKNSTATKLRDRELTANIVADIGHDWAGGVVHMFIEYSDDHNLVCTLLIPVAGRMSVSFPCWSRVSNAVEDPLTKTSVAQDQVIQLTGEDGDWYTVKTLDEQFGRVPKILTNVIANPLRSQNEKVYCSIAQYDAQRDGDLSFGIFTILVSEAVTAEGWHTGVVVTDAGKRLGGSGTFPGTYVTELTGFVAPAAVPPAIPSSFTTNFTDVRFREQMASSSNYNVRPYARAVYPFTAEFSNELTLNVDDIVTLTKRIDKDWLEGSVNGKTGIFPQSFVQIVVDLPGDVSGETENKRHSSAEEGIGFAIVRHDFTARQSDELTVKMGDSVRILKMVSTDWVSCKDPSTDASGIVPVTFLELYLDEDEEDGRDGPSTHTRPASMSEQSFSTLASGSFSAPLSIQDWRTSTRLEEPIQPLASAKTHEWATFGDDWNSTGEKKPPPARPPPPKTSLSPSEMVSVTEMFGMAEKQDAKTITATISNVNLNQEEKRSKVLEELINTELQFITDINAYTEAVDGSTRLSTKQKVIMKNGCAQVVELARALVQGLTNEQMKPVEQQMIGECFLRLRKSFASTYGYYFRNIDHINSLLMASKTDPKIETALRELVVRMRASGAGVFDASTAVSRPVQRCVKYPLFLSEIAKYTAITHPDHPKLLEAVKQLSHLGSKMNESKRRKELTRKYSEEQSNTSLGDKLSKFTVHSIKKKTNRFTYRMGSSLGVVKVTRDADFDRLVCELDQAERRLVRFNYMLVIYRKKMFYETRQLIQKRLIEPRKREIPGVSADAQTFPFHEMIKDLAIDLNSKVRDEIVKALRAIPKKLIRKRNDKLMDYEAAKSSNKVKSDFMSKFKDFEALNNQVKQTLPKVIDVLNCVLRDAMKTVDELDNNLISRIRSKFQEEITAYQNDPLASSSRLIVPGMSCFANYYDPDRLKPLHNIVNKASKFVRLNSTNLAPSIQKNEGNSEVVAKADDWKSFGGESFPSAQNTAVHSLAEKKAFRAQTDEERSQILVKADLKNRRADIYRCMSEWPSTAEALELNRVSGKMLIVRPGDAVLAVRKDPCNMWLCYNGYYNALLPSTILTPWYGPDGVGGIELGIDAITLSNRVNPMLNRPHSTPPKQQSTNLIDLDDDLIGPTVGAGQPLTCTLAPLTPIPVGAAASMSSLEPELPVIDWGAPSNGQPQARAPSLPNLATQNSPVFPVTFDENASFTPGPTQLPPAPSRTHQNTAVTQANSNGQDAFTMMWEQIKNVPLSNITQRSESPQPVIPSRPAFESAVTAPSSTSFPMNSVQNQGGSYAIHRPAPVKPSFIADSSAAVAPSSALYSVPPQYDVVPGSNPISPTHASSSGNIYPVLYEEPPVESVYPNIPMYDTPPAENGKLPSIGKMTALFDFKPVGPNQLEITAGEKLDLIQAHDDGGNTEWIWVQRPNGEHGFVPAAYCKAV</sequence>
<evidence type="ECO:0000259" key="5">
    <source>
        <dbReference type="PROSITE" id="PS50010"/>
    </source>
</evidence>
<feature type="domain" description="SH3" evidence="4">
    <location>
        <begin position="233"/>
        <end position="292"/>
    </location>
</feature>
<protein>
    <recommendedName>
        <fullName evidence="8">SH3 domain protein</fullName>
    </recommendedName>
</protein>
<feature type="compositionally biased region" description="Polar residues" evidence="3">
    <location>
        <begin position="383"/>
        <end position="398"/>
    </location>
</feature>
<evidence type="ECO:0000313" key="7">
    <source>
        <dbReference type="Proteomes" id="UP001303046"/>
    </source>
</evidence>
<feature type="domain" description="SH3" evidence="4">
    <location>
        <begin position="1385"/>
        <end position="1447"/>
    </location>
</feature>
<accession>A0ABR1DB05</accession>
<feature type="domain" description="SH3" evidence="4">
    <location>
        <begin position="311"/>
        <end position="372"/>
    </location>
</feature>
<dbReference type="Gene3D" id="2.30.30.40">
    <property type="entry name" value="SH3 Domains"/>
    <property type="match status" value="3"/>
</dbReference>
<dbReference type="InterPro" id="IPR035899">
    <property type="entry name" value="DBL_dom_sf"/>
</dbReference>
<dbReference type="Gene3D" id="1.20.900.10">
    <property type="entry name" value="Dbl homology (DH) domain"/>
    <property type="match status" value="1"/>
</dbReference>
<gene>
    <name evidence="6" type="primary">Necator_chrIV.g13401</name>
    <name evidence="6" type="ORF">RB195_000110</name>
</gene>
<evidence type="ECO:0000256" key="1">
    <source>
        <dbReference type="ARBA" id="ARBA00022443"/>
    </source>
</evidence>
<proteinExistence type="predicted"/>
<feature type="region of interest" description="Disordered" evidence="3">
    <location>
        <begin position="374"/>
        <end position="398"/>
    </location>
</feature>
<dbReference type="Pfam" id="PF14604">
    <property type="entry name" value="SH3_9"/>
    <property type="match status" value="1"/>
</dbReference>
<organism evidence="6 7">
    <name type="scientific">Necator americanus</name>
    <name type="common">Human hookworm</name>
    <dbReference type="NCBI Taxonomy" id="51031"/>
    <lineage>
        <taxon>Eukaryota</taxon>
        <taxon>Metazoa</taxon>
        <taxon>Ecdysozoa</taxon>
        <taxon>Nematoda</taxon>
        <taxon>Chromadorea</taxon>
        <taxon>Rhabditida</taxon>
        <taxon>Rhabditina</taxon>
        <taxon>Rhabditomorpha</taxon>
        <taxon>Strongyloidea</taxon>
        <taxon>Ancylostomatidae</taxon>
        <taxon>Bunostominae</taxon>
        <taxon>Necator</taxon>
    </lineage>
</organism>
<dbReference type="InterPro" id="IPR036028">
    <property type="entry name" value="SH3-like_dom_sf"/>
</dbReference>
<evidence type="ECO:0000313" key="6">
    <source>
        <dbReference type="EMBL" id="KAK6746636.1"/>
    </source>
</evidence>
<dbReference type="PROSITE" id="PS50002">
    <property type="entry name" value="SH3"/>
    <property type="match status" value="3"/>
</dbReference>
<name>A0ABR1DB05_NECAM</name>
<dbReference type="PROSITE" id="PS50010">
    <property type="entry name" value="DH_2"/>
    <property type="match status" value="1"/>
</dbReference>
<reference evidence="6 7" key="1">
    <citation type="submission" date="2023-08" db="EMBL/GenBank/DDBJ databases">
        <title>A Necator americanus chromosomal reference genome.</title>
        <authorList>
            <person name="Ilik V."/>
            <person name="Petrzelkova K.J."/>
            <person name="Pardy F."/>
            <person name="Fuh T."/>
            <person name="Niatou-Singa F.S."/>
            <person name="Gouil Q."/>
            <person name="Baker L."/>
            <person name="Ritchie M.E."/>
            <person name="Jex A.R."/>
            <person name="Gazzola D."/>
            <person name="Li H."/>
            <person name="Toshio Fujiwara R."/>
            <person name="Zhan B."/>
            <person name="Aroian R.V."/>
            <person name="Pafco B."/>
            <person name="Schwarz E.M."/>
        </authorList>
    </citation>
    <scope>NUCLEOTIDE SEQUENCE [LARGE SCALE GENOMIC DNA]</scope>
    <source>
        <strain evidence="6 7">Aroian</strain>
        <tissue evidence="6">Whole animal</tissue>
    </source>
</reference>
<feature type="domain" description="DH" evidence="5">
    <location>
        <begin position="498"/>
        <end position="680"/>
    </location>
</feature>
<evidence type="ECO:0000256" key="3">
    <source>
        <dbReference type="SAM" id="MobiDB-lite"/>
    </source>
</evidence>
<keyword evidence="7" id="KW-1185">Reference proteome</keyword>
<dbReference type="InterPro" id="IPR051492">
    <property type="entry name" value="Dynamin-Rho_GEF"/>
</dbReference>
<dbReference type="SMART" id="SM00325">
    <property type="entry name" value="RhoGEF"/>
    <property type="match status" value="1"/>
</dbReference>
<dbReference type="PANTHER" id="PTHR22834:SF20">
    <property type="entry name" value="SH3 DOMAIN-CONTAINING PROTEIN"/>
    <property type="match status" value="1"/>
</dbReference>
<evidence type="ECO:0000256" key="2">
    <source>
        <dbReference type="PROSITE-ProRule" id="PRU00192"/>
    </source>
</evidence>
<dbReference type="SMART" id="SM00326">
    <property type="entry name" value="SH3"/>
    <property type="match status" value="4"/>
</dbReference>
<dbReference type="InterPro" id="IPR000219">
    <property type="entry name" value="DH_dom"/>
</dbReference>
<feature type="region of interest" description="Disordered" evidence="3">
    <location>
        <begin position="437"/>
        <end position="463"/>
    </location>
</feature>
<comment type="caution">
    <text evidence="6">The sequence shown here is derived from an EMBL/GenBank/DDBJ whole genome shotgun (WGS) entry which is preliminary data.</text>
</comment>
<dbReference type="InterPro" id="IPR027267">
    <property type="entry name" value="AH/BAR_dom_sf"/>
</dbReference>
<dbReference type="SUPFAM" id="SSF50044">
    <property type="entry name" value="SH3-domain"/>
    <property type="match status" value="4"/>
</dbReference>
<dbReference type="Pfam" id="PF00018">
    <property type="entry name" value="SH3_1"/>
    <property type="match status" value="2"/>
</dbReference>
<keyword evidence="1 2" id="KW-0728">SH3 domain</keyword>
<dbReference type="SUPFAM" id="SSF48065">
    <property type="entry name" value="DBL homology domain (DH-domain)"/>
    <property type="match status" value="1"/>
</dbReference>
<dbReference type="EMBL" id="JAVFWL010000004">
    <property type="protein sequence ID" value="KAK6746636.1"/>
    <property type="molecule type" value="Genomic_DNA"/>
</dbReference>
<dbReference type="InterPro" id="IPR001452">
    <property type="entry name" value="SH3_domain"/>
</dbReference>
<dbReference type="PANTHER" id="PTHR22834">
    <property type="entry name" value="NUCLEAR FUSION PROTEIN FUS2"/>
    <property type="match status" value="1"/>
</dbReference>
<dbReference type="SUPFAM" id="SSF103657">
    <property type="entry name" value="BAR/IMD domain-like"/>
    <property type="match status" value="1"/>
</dbReference>
<dbReference type="Gene3D" id="1.20.1270.60">
    <property type="entry name" value="Arfaptin homology (AH) domain/BAR domain"/>
    <property type="match status" value="1"/>
</dbReference>
<dbReference type="Pfam" id="PF00621">
    <property type="entry name" value="RhoGEF"/>
    <property type="match status" value="1"/>
</dbReference>